<evidence type="ECO:0000256" key="2">
    <source>
        <dbReference type="RuleBase" id="RU366034"/>
    </source>
</evidence>
<name>A0A561VFL0_9ACTN</name>
<dbReference type="GO" id="GO:0010333">
    <property type="term" value="F:terpene synthase activity"/>
    <property type="evidence" value="ECO:0007669"/>
    <property type="project" value="InterPro"/>
</dbReference>
<dbReference type="InterPro" id="IPR008949">
    <property type="entry name" value="Isoprenoid_synthase_dom_sf"/>
</dbReference>
<comment type="similarity">
    <text evidence="2">Belongs to the terpene synthase family.</text>
</comment>
<dbReference type="SFLD" id="SFLDS00005">
    <property type="entry name" value="Isoprenoid_Synthase_Type_I"/>
    <property type="match status" value="1"/>
</dbReference>
<comment type="cofactor">
    <cofactor evidence="2">
        <name>Mg(2+)</name>
        <dbReference type="ChEBI" id="CHEBI:18420"/>
    </cofactor>
</comment>
<reference evidence="3 4" key="1">
    <citation type="submission" date="2019-06" db="EMBL/GenBank/DDBJ databases">
        <title>Sequencing the genomes of 1000 actinobacteria strains.</title>
        <authorList>
            <person name="Klenk H.-P."/>
        </authorList>
    </citation>
    <scope>NUCLEOTIDE SEQUENCE [LARGE SCALE GENOMIC DNA]</scope>
    <source>
        <strain evidence="3 4">DSM 102131</strain>
    </source>
</reference>
<dbReference type="OrthoDB" id="2989600at2"/>
<dbReference type="InterPro" id="IPR034686">
    <property type="entry name" value="Terpene_cyclase-like_2"/>
</dbReference>
<dbReference type="PANTHER" id="PTHR35201">
    <property type="entry name" value="TERPENE SYNTHASE"/>
    <property type="match status" value="1"/>
</dbReference>
<dbReference type="AlphaFoldDB" id="A0A561VFL0"/>
<evidence type="ECO:0000313" key="4">
    <source>
        <dbReference type="Proteomes" id="UP000319927"/>
    </source>
</evidence>
<dbReference type="EMBL" id="VIXA01000006">
    <property type="protein sequence ID" value="TWG10413.1"/>
    <property type="molecule type" value="Genomic_DNA"/>
</dbReference>
<dbReference type="SUPFAM" id="SSF48576">
    <property type="entry name" value="Terpenoid synthases"/>
    <property type="match status" value="1"/>
</dbReference>
<keyword evidence="4" id="KW-1185">Reference proteome</keyword>
<dbReference type="SFLD" id="SFLDG01020">
    <property type="entry name" value="Terpene_Cyclase_Like_2"/>
    <property type="match status" value="1"/>
</dbReference>
<dbReference type="Proteomes" id="UP000319927">
    <property type="component" value="Unassembled WGS sequence"/>
</dbReference>
<evidence type="ECO:0000313" key="3">
    <source>
        <dbReference type="EMBL" id="TWG10413.1"/>
    </source>
</evidence>
<gene>
    <name evidence="3" type="ORF">FHX75_16134</name>
</gene>
<keyword evidence="2" id="KW-0479">Metal-binding</keyword>
<protein>
    <recommendedName>
        <fullName evidence="2">Terpene synthase</fullName>
        <ecNumber evidence="2">4.2.3.-</ecNumber>
    </recommendedName>
</protein>
<dbReference type="PANTHER" id="PTHR35201:SF4">
    <property type="entry name" value="BETA-PINACENE SYNTHASE-RELATED"/>
    <property type="match status" value="1"/>
</dbReference>
<dbReference type="GO" id="GO:0046872">
    <property type="term" value="F:metal ion binding"/>
    <property type="evidence" value="ECO:0007669"/>
    <property type="project" value="UniProtKB-KW"/>
</dbReference>
<evidence type="ECO:0000256" key="1">
    <source>
        <dbReference type="ARBA" id="ARBA00023239"/>
    </source>
</evidence>
<dbReference type="EC" id="4.2.3.-" evidence="2"/>
<comment type="caution">
    <text evidence="3">The sequence shown here is derived from an EMBL/GenBank/DDBJ whole genome shotgun (WGS) entry which is preliminary data.</text>
</comment>
<accession>A0A561VFL0</accession>
<keyword evidence="1 2" id="KW-0456">Lyase</keyword>
<proteinExistence type="inferred from homology"/>
<dbReference type="Pfam" id="PF19086">
    <property type="entry name" value="Terpene_syn_C_2"/>
    <property type="match status" value="1"/>
</dbReference>
<organism evidence="3 4">
    <name type="scientific">Micromonospora palomenae</name>
    <dbReference type="NCBI Taxonomy" id="1461247"/>
    <lineage>
        <taxon>Bacteria</taxon>
        <taxon>Bacillati</taxon>
        <taxon>Actinomycetota</taxon>
        <taxon>Actinomycetes</taxon>
        <taxon>Micromonosporales</taxon>
        <taxon>Micromonosporaceae</taxon>
        <taxon>Micromonospora</taxon>
    </lineage>
</organism>
<keyword evidence="2" id="KW-0460">Magnesium</keyword>
<sequence>MRGIAGSGLHEPPFLARRHSATGRVAAESLTWARSLGLVEDGPRWHRLRAADAAELAGRACPGAPVDRLRLLTDLITWLFVVDDSCDEDDLGAEPGRLAPTVGALLDVLDRHGVDGEAAPADGPLGVALADICRRVREHRRPALLLRLVAQLREYLLALLWEAANRQHRRVPELTEYLQLRRHTGGVRPSLTLTDLAYDVRPGPGGRTDPALLALDDLTTDLVCWCNDLFSHRKELRGAPDPHNLVTVIAARTGQDVDSAVRTAAGLFNDRLDRYLAGEAALAGEPAMAPFLEVRRSWIRATYDWSLRAVRYA</sequence>
<dbReference type="Gene3D" id="1.10.600.10">
    <property type="entry name" value="Farnesyl Diphosphate Synthase"/>
    <property type="match status" value="1"/>
</dbReference>
<dbReference type="RefSeq" id="WP_154943821.1">
    <property type="nucleotide sequence ID" value="NZ_VIXA01000006.1"/>
</dbReference>